<protein>
    <submittedName>
        <fullName evidence="1">Uncharacterized protein</fullName>
    </submittedName>
</protein>
<keyword evidence="2" id="KW-1185">Reference proteome</keyword>
<sequence length="440" mass="48549">MGSVLDHSGPPPEGAARSILMSKNQKSEPLLQECSFGIPAAEYPKVSTAALPESPAETREIGINIISRLNASFEKGNYQALSSLMASTSYWGDHIGLSNTELISLNGPKEVTSYIEGSGEPCNIKKFGLEIGKDSSIANIHPVESVKCVQASITFKIITKGIGKGVMRLIQDVENSDEWRVYTMFTTLYELKNSPFMTGLTRPFHAVPETEVEGEGKNWKEFRDEEREFIHEQPAVLILDEQGVLSAISDLLASKSEVLKRSNYYEYALQLNVWNSTRLMFSAWEEDKKRWPVKVERNNNGEITEMSIFGTGTSAHDISQDLLRNKAEVTIIQRSPTYVISLAAVHKMLGARYNESTPIDDSDLMAMSMPATLFKRTGSDACTPLTPNEKPLINKLEAVGFLTHKGPHPSPLVLAIHHAGGFYIDIGASSLIASSRIKIK</sequence>
<organism evidence="1 2">
    <name type="scientific">Cudoniella acicularis</name>
    <dbReference type="NCBI Taxonomy" id="354080"/>
    <lineage>
        <taxon>Eukaryota</taxon>
        <taxon>Fungi</taxon>
        <taxon>Dikarya</taxon>
        <taxon>Ascomycota</taxon>
        <taxon>Pezizomycotina</taxon>
        <taxon>Leotiomycetes</taxon>
        <taxon>Helotiales</taxon>
        <taxon>Tricladiaceae</taxon>
        <taxon>Cudoniella</taxon>
    </lineage>
</organism>
<comment type="caution">
    <text evidence="1">The sequence shown here is derived from an EMBL/GenBank/DDBJ whole genome shotgun (WGS) entry which is preliminary data.</text>
</comment>
<proteinExistence type="predicted"/>
<name>A0A8H4RI30_9HELO</name>
<reference evidence="1 2" key="1">
    <citation type="submission" date="2020-03" db="EMBL/GenBank/DDBJ databases">
        <title>Draft Genome Sequence of Cudoniella acicularis.</title>
        <authorList>
            <person name="Buettner E."/>
            <person name="Kellner H."/>
        </authorList>
    </citation>
    <scope>NUCLEOTIDE SEQUENCE [LARGE SCALE GENOMIC DNA]</scope>
    <source>
        <strain evidence="1 2">DSM 108380</strain>
    </source>
</reference>
<dbReference type="AlphaFoldDB" id="A0A8H4RI30"/>
<dbReference type="Proteomes" id="UP000566819">
    <property type="component" value="Unassembled WGS sequence"/>
</dbReference>
<dbReference type="EMBL" id="JAAMPI010000793">
    <property type="protein sequence ID" value="KAF4628567.1"/>
    <property type="molecule type" value="Genomic_DNA"/>
</dbReference>
<dbReference type="OrthoDB" id="74360at2759"/>
<evidence type="ECO:0000313" key="1">
    <source>
        <dbReference type="EMBL" id="KAF4628567.1"/>
    </source>
</evidence>
<evidence type="ECO:0000313" key="2">
    <source>
        <dbReference type="Proteomes" id="UP000566819"/>
    </source>
</evidence>
<gene>
    <name evidence="1" type="ORF">G7Y89_g9582</name>
</gene>
<accession>A0A8H4RI30</accession>